<dbReference type="AlphaFoldDB" id="A0A5C4NLQ5"/>
<gene>
    <name evidence="2" type="ORF">FHI69_23105</name>
</gene>
<feature type="domain" description="ATPase BadF/BadG/BcrA/BcrD type" evidence="1">
    <location>
        <begin position="35"/>
        <end position="293"/>
    </location>
</feature>
<organism evidence="2 3">
    <name type="scientific">Janthinobacterium lividum</name>
    <dbReference type="NCBI Taxonomy" id="29581"/>
    <lineage>
        <taxon>Bacteria</taxon>
        <taxon>Pseudomonadati</taxon>
        <taxon>Pseudomonadota</taxon>
        <taxon>Betaproteobacteria</taxon>
        <taxon>Burkholderiales</taxon>
        <taxon>Oxalobacteraceae</taxon>
        <taxon>Janthinobacterium</taxon>
    </lineage>
</organism>
<dbReference type="EMBL" id="VDGE01000011">
    <property type="protein sequence ID" value="TNC74056.1"/>
    <property type="molecule type" value="Genomic_DNA"/>
</dbReference>
<dbReference type="SUPFAM" id="SSF53067">
    <property type="entry name" value="Actin-like ATPase domain"/>
    <property type="match status" value="2"/>
</dbReference>
<dbReference type="PANTHER" id="PTHR43190">
    <property type="entry name" value="N-ACETYL-D-GLUCOSAMINE KINASE"/>
    <property type="match status" value="1"/>
</dbReference>
<dbReference type="Proteomes" id="UP000305681">
    <property type="component" value="Unassembled WGS sequence"/>
</dbReference>
<dbReference type="InterPro" id="IPR043129">
    <property type="entry name" value="ATPase_NBD"/>
</dbReference>
<dbReference type="PANTHER" id="PTHR43190:SF3">
    <property type="entry name" value="N-ACETYL-D-GLUCOSAMINE KINASE"/>
    <property type="match status" value="1"/>
</dbReference>
<evidence type="ECO:0000313" key="3">
    <source>
        <dbReference type="Proteomes" id="UP000305681"/>
    </source>
</evidence>
<comment type="caution">
    <text evidence="2">The sequence shown here is derived from an EMBL/GenBank/DDBJ whole genome shotgun (WGS) entry which is preliminary data.</text>
</comment>
<proteinExistence type="predicted"/>
<dbReference type="InterPro" id="IPR052519">
    <property type="entry name" value="Euk-type_GlcNAc_Kinase"/>
</dbReference>
<evidence type="ECO:0000259" key="1">
    <source>
        <dbReference type="Pfam" id="PF01869"/>
    </source>
</evidence>
<name>A0A5C4NLQ5_9BURK</name>
<dbReference type="Gene3D" id="3.30.420.40">
    <property type="match status" value="2"/>
</dbReference>
<evidence type="ECO:0000313" key="2">
    <source>
        <dbReference type="EMBL" id="TNC74056.1"/>
    </source>
</evidence>
<dbReference type="Pfam" id="PF01869">
    <property type="entry name" value="BcrAD_BadFG"/>
    <property type="match status" value="1"/>
</dbReference>
<dbReference type="InterPro" id="IPR002731">
    <property type="entry name" value="ATPase_BadF"/>
</dbReference>
<protein>
    <submittedName>
        <fullName evidence="2">ATPase</fullName>
    </submittedName>
</protein>
<sequence>MKHAQAFMPASSAWLYTHAMISFPAINIDTAVLGLGIDAGGTQTRWALAGADGAIVADGAVEGLSALQMSSDAGRAAVHATFAKLSQAVLAVGHPRAVVAGLTGFGGDDVALAHMLAELLALDAVDVRLGNDIDIAYRDSFEPGEGYLVYAGTGSIAAWIDADGVFHRAGGRGVLLDDGGGGYWIAREALRHIWRREDEAPGSWQASPMAEAVFAQLGGSDWSLSRAFMYGQDRGAIGRLALAVAASANADPLALDILQRAGQELARLALALVSRHGPRPVVLAGRAAQLHPAIASAMRAALPVSLTMEQKVARPHDAAARIAVKAAVNTQANTEHFINPNTDIS</sequence>
<reference evidence="2 3" key="1">
    <citation type="submission" date="2019-06" db="EMBL/GenBank/DDBJ databases">
        <title>Genome sequence of Janthinobacterium lividum UCD_MED1.</title>
        <authorList>
            <person name="De Leon M.E."/>
            <person name="Jospin G."/>
        </authorList>
    </citation>
    <scope>NUCLEOTIDE SEQUENCE [LARGE SCALE GENOMIC DNA]</scope>
    <source>
        <strain evidence="2 3">UCD_MED1</strain>
    </source>
</reference>
<accession>A0A5C4NLQ5</accession>